<dbReference type="InterPro" id="IPR020846">
    <property type="entry name" value="MFS_dom"/>
</dbReference>
<name>A0A9W6I615_9ACTN</name>
<keyword evidence="2" id="KW-1003">Cell membrane</keyword>
<dbReference type="Proteomes" id="UP001143474">
    <property type="component" value="Unassembled WGS sequence"/>
</dbReference>
<evidence type="ECO:0000313" key="8">
    <source>
        <dbReference type="EMBL" id="GLK12767.1"/>
    </source>
</evidence>
<feature type="transmembrane region" description="Helical" evidence="6">
    <location>
        <begin position="314"/>
        <end position="334"/>
    </location>
</feature>
<keyword evidence="5 6" id="KW-0472">Membrane</keyword>
<dbReference type="PROSITE" id="PS50850">
    <property type="entry name" value="MFS"/>
    <property type="match status" value="1"/>
</dbReference>
<evidence type="ECO:0000259" key="7">
    <source>
        <dbReference type="PROSITE" id="PS50850"/>
    </source>
</evidence>
<feature type="transmembrane region" description="Helical" evidence="6">
    <location>
        <begin position="346"/>
        <end position="365"/>
    </location>
</feature>
<feature type="transmembrane region" description="Helical" evidence="6">
    <location>
        <begin position="176"/>
        <end position="198"/>
    </location>
</feature>
<organism evidence="8 9">
    <name type="scientific">Streptosporangium carneum</name>
    <dbReference type="NCBI Taxonomy" id="47481"/>
    <lineage>
        <taxon>Bacteria</taxon>
        <taxon>Bacillati</taxon>
        <taxon>Actinomycetota</taxon>
        <taxon>Actinomycetes</taxon>
        <taxon>Streptosporangiales</taxon>
        <taxon>Streptosporangiaceae</taxon>
        <taxon>Streptosporangium</taxon>
    </lineage>
</organism>
<dbReference type="GO" id="GO:0022857">
    <property type="term" value="F:transmembrane transporter activity"/>
    <property type="evidence" value="ECO:0007669"/>
    <property type="project" value="InterPro"/>
</dbReference>
<evidence type="ECO:0000256" key="4">
    <source>
        <dbReference type="ARBA" id="ARBA00022989"/>
    </source>
</evidence>
<feature type="domain" description="Major facilitator superfamily (MFS) profile" evidence="7">
    <location>
        <begin position="180"/>
        <end position="421"/>
    </location>
</feature>
<feature type="transmembrane region" description="Helical" evidence="6">
    <location>
        <begin position="114"/>
        <end position="137"/>
    </location>
</feature>
<feature type="transmembrane region" description="Helical" evidence="6">
    <location>
        <begin position="90"/>
        <end position="108"/>
    </location>
</feature>
<feature type="transmembrane region" description="Helical" evidence="6">
    <location>
        <begin position="51"/>
        <end position="70"/>
    </location>
</feature>
<dbReference type="InterPro" id="IPR022324">
    <property type="entry name" value="Bacilysin_exporter_BacE_put"/>
</dbReference>
<keyword evidence="3 6" id="KW-0812">Transmembrane</keyword>
<evidence type="ECO:0000256" key="3">
    <source>
        <dbReference type="ARBA" id="ARBA00022692"/>
    </source>
</evidence>
<comment type="caution">
    <text evidence="8">The sequence shown here is derived from an EMBL/GenBank/DDBJ whole genome shotgun (WGS) entry which is preliminary data.</text>
</comment>
<protein>
    <recommendedName>
        <fullName evidence="7">Major facilitator superfamily (MFS) profile domain-containing protein</fullName>
    </recommendedName>
</protein>
<sequence>MRTGNDAGGRAAPAAEPERWWRQGGFPFFIASRALSITGDMAAVSALTVHIFQGTASGLAVSGLFVVRVLPRLFGALAGGISDRTDLRRLLIACDLVAGLVFALVAWSQPGYQLILALVLVAESAATVAAPAGQALVARTVPPYALGRANGTVMAVTAIGFASGAAIGSLSASTWGYQYALLVNALSFALSAGLVAVIPRVPPVAREDGDDRGFVATTLAGLGRLRRDRRVTGVAVAMIGVTFAGSLDRPALVMLTQRDLDASSLAYGLALGGISIGALLATLLMGRSRLFPASVGVLLAGLSVQAAGHLTMGLAPVVTVVVAGAVVAGFGNGMEGISGTTLLQRAAGNSVGLLMGVVMSGSYLADAVGSLLGGLLVGAAGARWTFVVSAVLMIACALSATRITGDEHAGPSGGEGGGPPT</sequence>
<dbReference type="SUPFAM" id="SSF103473">
    <property type="entry name" value="MFS general substrate transporter"/>
    <property type="match status" value="1"/>
</dbReference>
<dbReference type="AlphaFoldDB" id="A0A9W6I615"/>
<dbReference type="Pfam" id="PF07690">
    <property type="entry name" value="MFS_1"/>
    <property type="match status" value="1"/>
</dbReference>
<feature type="transmembrane region" description="Helical" evidence="6">
    <location>
        <begin position="264"/>
        <end position="283"/>
    </location>
</feature>
<dbReference type="PANTHER" id="PTHR23513:SF6">
    <property type="entry name" value="MAJOR FACILITATOR SUPERFAMILY ASSOCIATED DOMAIN-CONTAINING PROTEIN"/>
    <property type="match status" value="1"/>
</dbReference>
<comment type="subcellular location">
    <subcellularLocation>
        <location evidence="1">Cell membrane</location>
        <topology evidence="1">Multi-pass membrane protein</topology>
    </subcellularLocation>
</comment>
<reference evidence="8" key="2">
    <citation type="submission" date="2023-01" db="EMBL/GenBank/DDBJ databases">
        <authorList>
            <person name="Sun Q."/>
            <person name="Evtushenko L."/>
        </authorList>
    </citation>
    <scope>NUCLEOTIDE SEQUENCE</scope>
    <source>
        <strain evidence="8">VKM Ac-2007</strain>
    </source>
</reference>
<reference evidence="8" key="1">
    <citation type="journal article" date="2014" name="Int. J. Syst. Evol. Microbiol.">
        <title>Complete genome sequence of Corynebacterium casei LMG S-19264T (=DSM 44701T), isolated from a smear-ripened cheese.</title>
        <authorList>
            <consortium name="US DOE Joint Genome Institute (JGI-PGF)"/>
            <person name="Walter F."/>
            <person name="Albersmeier A."/>
            <person name="Kalinowski J."/>
            <person name="Ruckert C."/>
        </authorList>
    </citation>
    <scope>NUCLEOTIDE SEQUENCE</scope>
    <source>
        <strain evidence="8">VKM Ac-2007</strain>
    </source>
</reference>
<gene>
    <name evidence="8" type="ORF">GCM10017600_61770</name>
</gene>
<dbReference type="RefSeq" id="WP_271221084.1">
    <property type="nucleotide sequence ID" value="NZ_BAAAVD010000008.1"/>
</dbReference>
<evidence type="ECO:0000256" key="6">
    <source>
        <dbReference type="SAM" id="Phobius"/>
    </source>
</evidence>
<evidence type="ECO:0000256" key="1">
    <source>
        <dbReference type="ARBA" id="ARBA00004651"/>
    </source>
</evidence>
<feature type="transmembrane region" description="Helical" evidence="6">
    <location>
        <begin position="231"/>
        <end position="252"/>
    </location>
</feature>
<evidence type="ECO:0000313" key="9">
    <source>
        <dbReference type="Proteomes" id="UP001143474"/>
    </source>
</evidence>
<evidence type="ECO:0000256" key="5">
    <source>
        <dbReference type="ARBA" id="ARBA00023136"/>
    </source>
</evidence>
<dbReference type="InterPro" id="IPR036259">
    <property type="entry name" value="MFS_trans_sf"/>
</dbReference>
<keyword evidence="4 6" id="KW-1133">Transmembrane helix</keyword>
<dbReference type="PRINTS" id="PR01988">
    <property type="entry name" value="EXPORTERBACE"/>
</dbReference>
<keyword evidence="9" id="KW-1185">Reference proteome</keyword>
<evidence type="ECO:0000256" key="2">
    <source>
        <dbReference type="ARBA" id="ARBA00022475"/>
    </source>
</evidence>
<feature type="transmembrane region" description="Helical" evidence="6">
    <location>
        <begin position="371"/>
        <end position="398"/>
    </location>
</feature>
<dbReference type="Gene3D" id="1.20.1250.20">
    <property type="entry name" value="MFS general substrate transporter like domains"/>
    <property type="match status" value="1"/>
</dbReference>
<accession>A0A9W6I615</accession>
<dbReference type="EMBL" id="BSEV01000018">
    <property type="protein sequence ID" value="GLK12767.1"/>
    <property type="molecule type" value="Genomic_DNA"/>
</dbReference>
<dbReference type="InterPro" id="IPR011701">
    <property type="entry name" value="MFS"/>
</dbReference>
<dbReference type="PANTHER" id="PTHR23513">
    <property type="entry name" value="INTEGRAL MEMBRANE EFFLUX PROTEIN-RELATED"/>
    <property type="match status" value="1"/>
</dbReference>
<dbReference type="GO" id="GO:0005886">
    <property type="term" value="C:plasma membrane"/>
    <property type="evidence" value="ECO:0007669"/>
    <property type="project" value="UniProtKB-SubCell"/>
</dbReference>
<feature type="transmembrane region" description="Helical" evidence="6">
    <location>
        <begin position="149"/>
        <end position="170"/>
    </location>
</feature>
<proteinExistence type="predicted"/>
<dbReference type="CDD" id="cd06173">
    <property type="entry name" value="MFS_MefA_like"/>
    <property type="match status" value="1"/>
</dbReference>